<evidence type="ECO:0000256" key="1">
    <source>
        <dbReference type="ARBA" id="ARBA00001539"/>
    </source>
</evidence>
<evidence type="ECO:0000256" key="8">
    <source>
        <dbReference type="RuleBase" id="RU004473"/>
    </source>
</evidence>
<evidence type="ECO:0000259" key="9">
    <source>
        <dbReference type="Pfam" id="PF16363"/>
    </source>
</evidence>
<evidence type="ECO:0000256" key="5">
    <source>
        <dbReference type="ARBA" id="ARBA00016977"/>
    </source>
</evidence>
<dbReference type="Gene3D" id="3.90.25.10">
    <property type="entry name" value="UDP-galactose 4-epimerase, domain 1"/>
    <property type="match status" value="1"/>
</dbReference>
<dbReference type="RefSeq" id="WP_115791907.1">
    <property type="nucleotide sequence ID" value="NZ_QSLN01000001.1"/>
</dbReference>
<dbReference type="NCBIfam" id="TIGR01181">
    <property type="entry name" value="dTDP_gluc_dehyt"/>
    <property type="match status" value="1"/>
</dbReference>
<feature type="domain" description="NAD(P)-binding" evidence="9">
    <location>
        <begin position="4"/>
        <end position="304"/>
    </location>
</feature>
<keyword evidence="7 8" id="KW-0456">Lyase</keyword>
<dbReference type="GO" id="GO:0009225">
    <property type="term" value="P:nucleotide-sugar metabolic process"/>
    <property type="evidence" value="ECO:0007669"/>
    <property type="project" value="InterPro"/>
</dbReference>
<evidence type="ECO:0000256" key="2">
    <source>
        <dbReference type="ARBA" id="ARBA00001911"/>
    </source>
</evidence>
<dbReference type="FunFam" id="3.40.50.720:FF:000304">
    <property type="entry name" value="UDP-glucose 4,6-dehydratase"/>
    <property type="match status" value="1"/>
</dbReference>
<name>A0A3D8P6F6_9THEO</name>
<evidence type="ECO:0000256" key="7">
    <source>
        <dbReference type="ARBA" id="ARBA00023239"/>
    </source>
</evidence>
<dbReference type="GO" id="GO:0008460">
    <property type="term" value="F:dTDP-glucose 4,6-dehydratase activity"/>
    <property type="evidence" value="ECO:0007669"/>
    <property type="project" value="UniProtKB-EC"/>
</dbReference>
<comment type="cofactor">
    <cofactor evidence="2 8">
        <name>NAD(+)</name>
        <dbReference type="ChEBI" id="CHEBI:57540"/>
    </cofactor>
</comment>
<keyword evidence="6" id="KW-0520">NAD</keyword>
<dbReference type="Pfam" id="PF16363">
    <property type="entry name" value="GDP_Man_Dehyd"/>
    <property type="match status" value="1"/>
</dbReference>
<dbReference type="InterPro" id="IPR036291">
    <property type="entry name" value="NAD(P)-bd_dom_sf"/>
</dbReference>
<dbReference type="Proteomes" id="UP000256329">
    <property type="component" value="Unassembled WGS sequence"/>
</dbReference>
<keyword evidence="11" id="KW-1185">Reference proteome</keyword>
<evidence type="ECO:0000256" key="4">
    <source>
        <dbReference type="ARBA" id="ARBA00011990"/>
    </source>
</evidence>
<accession>A0A3D8P6F6</accession>
<evidence type="ECO:0000256" key="6">
    <source>
        <dbReference type="ARBA" id="ARBA00023027"/>
    </source>
</evidence>
<gene>
    <name evidence="10" type="primary">rfbB</name>
    <name evidence="10" type="ORF">DXX99_01755</name>
</gene>
<evidence type="ECO:0000313" key="10">
    <source>
        <dbReference type="EMBL" id="RDV84916.1"/>
    </source>
</evidence>
<comment type="similarity">
    <text evidence="3 8">Belongs to the NAD(P)-dependent epimerase/dehydratase family. dTDP-glucose dehydratase subfamily.</text>
</comment>
<proteinExistence type="inferred from homology"/>
<dbReference type="AlphaFoldDB" id="A0A3D8P6F6"/>
<comment type="catalytic activity">
    <reaction evidence="1 8">
        <text>dTDP-alpha-D-glucose = dTDP-4-dehydro-6-deoxy-alpha-D-glucose + H2O</text>
        <dbReference type="Rhea" id="RHEA:17221"/>
        <dbReference type="ChEBI" id="CHEBI:15377"/>
        <dbReference type="ChEBI" id="CHEBI:57477"/>
        <dbReference type="ChEBI" id="CHEBI:57649"/>
        <dbReference type="EC" id="4.2.1.46"/>
    </reaction>
</comment>
<organism evidence="10 11">
    <name type="scientific">Ammonifex thiophilus</name>
    <dbReference type="NCBI Taxonomy" id="444093"/>
    <lineage>
        <taxon>Bacteria</taxon>
        <taxon>Bacillati</taxon>
        <taxon>Bacillota</taxon>
        <taxon>Clostridia</taxon>
        <taxon>Thermoanaerobacterales</taxon>
        <taxon>Thermoanaerobacteraceae</taxon>
        <taxon>Ammonifex</taxon>
    </lineage>
</organism>
<dbReference type="InterPro" id="IPR005888">
    <property type="entry name" value="dTDP_Gluc_deHydtase"/>
</dbReference>
<comment type="caution">
    <text evidence="10">The sequence shown here is derived from an EMBL/GenBank/DDBJ whole genome shotgun (WGS) entry which is preliminary data.</text>
</comment>
<dbReference type="PANTHER" id="PTHR43000">
    <property type="entry name" value="DTDP-D-GLUCOSE 4,6-DEHYDRATASE-RELATED"/>
    <property type="match status" value="1"/>
</dbReference>
<reference evidence="10 11" key="1">
    <citation type="submission" date="2018-08" db="EMBL/GenBank/DDBJ databases">
        <title>Form III RuBisCO-mediated autotrophy in Thermodesulfobium bacteria.</title>
        <authorList>
            <person name="Toshchakov S.V."/>
            <person name="Kublanov I.V."/>
            <person name="Frolov E."/>
            <person name="Bonch-Osmolovskaya E.A."/>
            <person name="Tourova T.P."/>
            <person name="Chernych N.A."/>
            <person name="Lebedinsky A.V."/>
        </authorList>
    </citation>
    <scope>NUCLEOTIDE SEQUENCE [LARGE SCALE GENOMIC DNA]</scope>
    <source>
        <strain evidence="10 11">SR</strain>
    </source>
</reference>
<dbReference type="EC" id="4.2.1.46" evidence="4 8"/>
<evidence type="ECO:0000256" key="3">
    <source>
        <dbReference type="ARBA" id="ARBA00008178"/>
    </source>
</evidence>
<dbReference type="Gene3D" id="3.40.50.720">
    <property type="entry name" value="NAD(P)-binding Rossmann-like Domain"/>
    <property type="match status" value="1"/>
</dbReference>
<dbReference type="OrthoDB" id="9811743at2"/>
<dbReference type="EMBL" id="QSLN01000001">
    <property type="protein sequence ID" value="RDV84916.1"/>
    <property type="molecule type" value="Genomic_DNA"/>
</dbReference>
<dbReference type="InterPro" id="IPR016040">
    <property type="entry name" value="NAD(P)-bd_dom"/>
</dbReference>
<evidence type="ECO:0000313" key="11">
    <source>
        <dbReference type="Proteomes" id="UP000256329"/>
    </source>
</evidence>
<dbReference type="SUPFAM" id="SSF51735">
    <property type="entry name" value="NAD(P)-binding Rossmann-fold domains"/>
    <property type="match status" value="1"/>
</dbReference>
<sequence>MRLLVTGGAGFIGSNFVRYILQKHPDWEVLNLDKLTYAGNLDNLRDVESLPGYRFVQGDIADPGLVEELMAGGWDAVVNFAAETHVDRSIADSSPFVRTNVEGVRVLLEAARRHKIPLFLQVSTDEVYGSLREEDPPFTESSPLLPNSPYAASKAAADLLCRAYHRTYGLPVIITRCSNNFGPYQFPEKLIPLAVTNLLEGKPVPVYGDGRNIRDWIYVEDHCRALELVLLKGRPGEIYNIGGGQEMRNLDLLREVLRLLGKGEEYLVFVPDRPGHDWRYALDSTKIERELGFERKHTFAEALRCTVKWYVENEWWWRPLKERLKGDRHPHPYPARA</sequence>
<protein>
    <recommendedName>
        <fullName evidence="5 8">dTDP-glucose 4,6-dehydratase</fullName>
        <ecNumber evidence="4 8">4.2.1.46</ecNumber>
    </recommendedName>
</protein>
<dbReference type="CDD" id="cd05246">
    <property type="entry name" value="dTDP_GD_SDR_e"/>
    <property type="match status" value="1"/>
</dbReference>